<feature type="compositionally biased region" description="Basic and acidic residues" evidence="1">
    <location>
        <begin position="93"/>
        <end position="112"/>
    </location>
</feature>
<evidence type="ECO:0000256" key="1">
    <source>
        <dbReference type="SAM" id="MobiDB-lite"/>
    </source>
</evidence>
<sequence length="351" mass="40900">MQNTKTFTPEEEQEISERVQEYEDKYGSLDRTSRMLEQLRDSHATGVDNLMKLGQQSEQMNRVEKLTTEQEQMVKGLGKYKKFNKYMKRFSKKDKEEKPKPNKNQEIHNEVKRLKVKNEVDVKIFNKRQNDEKEKREKRLDEYNQKLREDQAAGNPFSENADNTTTTTTTTTTSTTSSTSIRKTSPKQTNGMTEDEMFEKKGLSKLWNKDNDPLSKNDKIQINDAIETQALPMNRLSDECMKDNVIIQRSTWIKKQDAQLDEMQDILSDLKNISLATQTEVQTQSLKLDDIGASMDRGSDFSLKKKSKRSIEKEQKKKEKEEKEKIKKEEKTKQDIDKQVKKDFGVGVSSK</sequence>
<dbReference type="InParanoid" id="Q54YE6"/>
<dbReference type="Reactome" id="R-DDI-449836">
    <property type="pathway name" value="Other interleukin signaling"/>
</dbReference>
<dbReference type="KEGG" id="ddi:DDB_G0277835"/>
<dbReference type="VEuPathDB" id="AmoebaDB:DDB_G0277835"/>
<feature type="region of interest" description="Disordered" evidence="1">
    <location>
        <begin position="148"/>
        <end position="192"/>
    </location>
</feature>
<dbReference type="SMR" id="Q54YE6"/>
<dbReference type="PaxDb" id="44689-DDB0214988"/>
<dbReference type="HOGENOM" id="CLU_790907_0_0_1"/>
<dbReference type="OMA" id="QLDEMQD"/>
<dbReference type="Proteomes" id="UP000002195">
    <property type="component" value="Unassembled WGS sequence"/>
</dbReference>
<proteinExistence type="predicted"/>
<dbReference type="PROSITE" id="PS50192">
    <property type="entry name" value="T_SNARE"/>
    <property type="match status" value="1"/>
</dbReference>
<dbReference type="PANTHER" id="PTHR19305">
    <property type="entry name" value="SYNAPTOSOMAL ASSOCIATED PROTEIN"/>
    <property type="match status" value="1"/>
</dbReference>
<dbReference type="dictyBase" id="DDB_G0277835">
    <property type="gene designation" value="cspA"/>
</dbReference>
<evidence type="ECO:0000313" key="4">
    <source>
        <dbReference type="Proteomes" id="UP000002195"/>
    </source>
</evidence>
<dbReference type="eggNOG" id="ENOG502RCPZ">
    <property type="taxonomic scope" value="Eukaryota"/>
</dbReference>
<evidence type="ECO:0000313" key="3">
    <source>
        <dbReference type="EMBL" id="EAL68090.1"/>
    </source>
</evidence>
<dbReference type="EMBL" id="AAFI02000023">
    <property type="protein sequence ID" value="EAL68090.1"/>
    <property type="molecule type" value="Genomic_DNA"/>
</dbReference>
<keyword evidence="4" id="KW-1185">Reference proteome</keyword>
<feature type="domain" description="T-SNARE coiled-coil homology" evidence="2">
    <location>
        <begin position="250"/>
        <end position="296"/>
    </location>
</feature>
<feature type="compositionally biased region" description="Polar residues" evidence="1">
    <location>
        <begin position="181"/>
        <end position="192"/>
    </location>
</feature>
<dbReference type="SUPFAM" id="SSF58038">
    <property type="entry name" value="SNARE fusion complex"/>
    <property type="match status" value="2"/>
</dbReference>
<dbReference type="Gene3D" id="1.20.5.110">
    <property type="match status" value="2"/>
</dbReference>
<dbReference type="FunCoup" id="Q54YE6">
    <property type="interactions" value="39"/>
</dbReference>
<accession>Q54YE6</accession>
<reference evidence="3 4" key="1">
    <citation type="journal article" date="2005" name="Nature">
        <title>The genome of the social amoeba Dictyostelium discoideum.</title>
        <authorList>
            <consortium name="The Dictyostelium discoideum Sequencing Consortium"/>
            <person name="Eichinger L."/>
            <person name="Pachebat J.A."/>
            <person name="Glockner G."/>
            <person name="Rajandream M.A."/>
            <person name="Sucgang R."/>
            <person name="Berriman M."/>
            <person name="Song J."/>
            <person name="Olsen R."/>
            <person name="Szafranski K."/>
            <person name="Xu Q."/>
            <person name="Tunggal B."/>
            <person name="Kummerfeld S."/>
            <person name="Madera M."/>
            <person name="Konfortov B.A."/>
            <person name="Rivero F."/>
            <person name="Bankier A.T."/>
            <person name="Lehmann R."/>
            <person name="Hamlin N."/>
            <person name="Davies R."/>
            <person name="Gaudet P."/>
            <person name="Fey P."/>
            <person name="Pilcher K."/>
            <person name="Chen G."/>
            <person name="Saunders D."/>
            <person name="Sodergren E."/>
            <person name="Davis P."/>
            <person name="Kerhornou A."/>
            <person name="Nie X."/>
            <person name="Hall N."/>
            <person name="Anjard C."/>
            <person name="Hemphill L."/>
            <person name="Bason N."/>
            <person name="Farbrother P."/>
            <person name="Desany B."/>
            <person name="Just E."/>
            <person name="Morio T."/>
            <person name="Rost R."/>
            <person name="Churcher C."/>
            <person name="Cooper J."/>
            <person name="Haydock S."/>
            <person name="van Driessche N."/>
            <person name="Cronin A."/>
            <person name="Goodhead I."/>
            <person name="Muzny D."/>
            <person name="Mourier T."/>
            <person name="Pain A."/>
            <person name="Lu M."/>
            <person name="Harper D."/>
            <person name="Lindsay R."/>
            <person name="Hauser H."/>
            <person name="James K."/>
            <person name="Quiles M."/>
            <person name="Madan Babu M."/>
            <person name="Saito T."/>
            <person name="Buchrieser C."/>
            <person name="Wardroper A."/>
            <person name="Felder M."/>
            <person name="Thangavelu M."/>
            <person name="Johnson D."/>
            <person name="Knights A."/>
            <person name="Loulseged H."/>
            <person name="Mungall K."/>
            <person name="Oliver K."/>
            <person name="Price C."/>
            <person name="Quail M.A."/>
            <person name="Urushihara H."/>
            <person name="Hernandez J."/>
            <person name="Rabbinowitsch E."/>
            <person name="Steffen D."/>
            <person name="Sanders M."/>
            <person name="Ma J."/>
            <person name="Kohara Y."/>
            <person name="Sharp S."/>
            <person name="Simmonds M."/>
            <person name="Spiegler S."/>
            <person name="Tivey A."/>
            <person name="Sugano S."/>
            <person name="White B."/>
            <person name="Walker D."/>
            <person name="Woodward J."/>
            <person name="Winckler T."/>
            <person name="Tanaka Y."/>
            <person name="Shaulsky G."/>
            <person name="Schleicher M."/>
            <person name="Weinstock G."/>
            <person name="Rosenthal A."/>
            <person name="Cox E.C."/>
            <person name="Chisholm R.L."/>
            <person name="Gibbs R."/>
            <person name="Loomis W.F."/>
            <person name="Platzer M."/>
            <person name="Kay R.R."/>
            <person name="Williams J."/>
            <person name="Dear P.H."/>
            <person name="Noegel A.A."/>
            <person name="Barrell B."/>
            <person name="Kuspa A."/>
        </authorList>
    </citation>
    <scope>NUCLEOTIDE SEQUENCE [LARGE SCALE GENOMIC DNA]</scope>
    <source>
        <strain evidence="3 4">AX4</strain>
    </source>
</reference>
<dbReference type="Reactome" id="R-DDI-9013406">
    <property type="pathway name" value="RHOQ GTPase cycle"/>
</dbReference>
<dbReference type="CDD" id="cd15841">
    <property type="entry name" value="SNARE_Qc"/>
    <property type="match status" value="1"/>
</dbReference>
<feature type="compositionally biased region" description="Basic and acidic residues" evidence="1">
    <location>
        <begin position="297"/>
        <end position="344"/>
    </location>
</feature>
<protein>
    <submittedName>
        <fullName evidence="3">Culmination specific protein 37D</fullName>
    </submittedName>
</protein>
<dbReference type="Reactome" id="R-DDI-199992">
    <property type="pathway name" value="trans-Golgi Network Vesicle Budding"/>
</dbReference>
<dbReference type="Reactome" id="R-DDI-6798695">
    <property type="pathway name" value="Neutrophil degranulation"/>
</dbReference>
<dbReference type="Reactome" id="R-DDI-9013149">
    <property type="pathway name" value="RAC1 GTPase cycle"/>
</dbReference>
<feature type="region of interest" description="Disordered" evidence="1">
    <location>
        <begin position="88"/>
        <end position="112"/>
    </location>
</feature>
<organism evidence="3 4">
    <name type="scientific">Dictyostelium discoideum</name>
    <name type="common">Social amoeba</name>
    <dbReference type="NCBI Taxonomy" id="44689"/>
    <lineage>
        <taxon>Eukaryota</taxon>
        <taxon>Amoebozoa</taxon>
        <taxon>Evosea</taxon>
        <taxon>Eumycetozoa</taxon>
        <taxon>Dictyostelia</taxon>
        <taxon>Dictyosteliales</taxon>
        <taxon>Dictyosteliaceae</taxon>
        <taxon>Dictyostelium</taxon>
    </lineage>
</organism>
<comment type="caution">
    <text evidence="3">The sequence shown here is derived from an EMBL/GenBank/DDBJ whole genome shotgun (WGS) entry which is preliminary data.</text>
</comment>
<feature type="compositionally biased region" description="Low complexity" evidence="1">
    <location>
        <begin position="164"/>
        <end position="180"/>
    </location>
</feature>
<dbReference type="GO" id="GO:0005886">
    <property type="term" value="C:plasma membrane"/>
    <property type="evidence" value="ECO:0000318"/>
    <property type="project" value="GO_Central"/>
</dbReference>
<dbReference type="STRING" id="44689.Q54YE6"/>
<dbReference type="GeneID" id="8621465"/>
<dbReference type="InterPro" id="IPR000727">
    <property type="entry name" value="T_SNARE_dom"/>
</dbReference>
<dbReference type="Reactome" id="R-DDI-9013423">
    <property type="pathway name" value="RAC3 GTPase cycle"/>
</dbReference>
<dbReference type="RefSeq" id="XP_642256.1">
    <property type="nucleotide sequence ID" value="XM_637164.1"/>
</dbReference>
<evidence type="ECO:0000259" key="2">
    <source>
        <dbReference type="PROSITE" id="PS50192"/>
    </source>
</evidence>
<dbReference type="PANTHER" id="PTHR19305:SF28">
    <property type="entry name" value="CULMINATION SPECIFIC PROTEIN 37D"/>
    <property type="match status" value="1"/>
</dbReference>
<dbReference type="AlphaFoldDB" id="Q54YE6"/>
<feature type="region of interest" description="Disordered" evidence="1">
    <location>
        <begin position="293"/>
        <end position="351"/>
    </location>
</feature>
<name>Q54YE6_DICDI</name>
<gene>
    <name evidence="3" type="primary">cspA</name>
    <name evidence="3" type="ORF">DDB_G0277835</name>
</gene>